<proteinExistence type="predicted"/>
<evidence type="ECO:0000313" key="1">
    <source>
        <dbReference type="EMBL" id="PNR60370.1"/>
    </source>
</evidence>
<evidence type="ECO:0000313" key="3">
    <source>
        <dbReference type="Proteomes" id="UP000006727"/>
    </source>
</evidence>
<dbReference type="Gramene" id="Pp3c2_24761V3.1">
    <property type="protein sequence ID" value="PAC:32933369.CDS.1"/>
    <property type="gene ID" value="Pp3c2_24761"/>
</dbReference>
<gene>
    <name evidence="1" type="ORF">PHYPA_003163</name>
</gene>
<dbReference type="EMBL" id="ABEU02000002">
    <property type="protein sequence ID" value="PNR60370.1"/>
    <property type="molecule type" value="Genomic_DNA"/>
</dbReference>
<dbReference type="AlphaFoldDB" id="A0A2K1L2W4"/>
<reference evidence="1 3" key="1">
    <citation type="journal article" date="2008" name="Science">
        <title>The Physcomitrella genome reveals evolutionary insights into the conquest of land by plants.</title>
        <authorList>
            <person name="Rensing S."/>
            <person name="Lang D."/>
            <person name="Zimmer A."/>
            <person name="Terry A."/>
            <person name="Salamov A."/>
            <person name="Shapiro H."/>
            <person name="Nishiyama T."/>
            <person name="Perroud P.-F."/>
            <person name="Lindquist E."/>
            <person name="Kamisugi Y."/>
            <person name="Tanahashi T."/>
            <person name="Sakakibara K."/>
            <person name="Fujita T."/>
            <person name="Oishi K."/>
            <person name="Shin-I T."/>
            <person name="Kuroki Y."/>
            <person name="Toyoda A."/>
            <person name="Suzuki Y."/>
            <person name="Hashimoto A."/>
            <person name="Yamaguchi K."/>
            <person name="Sugano A."/>
            <person name="Kohara Y."/>
            <person name="Fujiyama A."/>
            <person name="Anterola A."/>
            <person name="Aoki S."/>
            <person name="Ashton N."/>
            <person name="Barbazuk W.B."/>
            <person name="Barker E."/>
            <person name="Bennetzen J."/>
            <person name="Bezanilla M."/>
            <person name="Blankenship R."/>
            <person name="Cho S.H."/>
            <person name="Dutcher S."/>
            <person name="Estelle M."/>
            <person name="Fawcett J.A."/>
            <person name="Gundlach H."/>
            <person name="Hanada K."/>
            <person name="Heyl A."/>
            <person name="Hicks K.A."/>
            <person name="Hugh J."/>
            <person name="Lohr M."/>
            <person name="Mayer K."/>
            <person name="Melkozernov A."/>
            <person name="Murata T."/>
            <person name="Nelson D."/>
            <person name="Pils B."/>
            <person name="Prigge M."/>
            <person name="Reiss B."/>
            <person name="Renner T."/>
            <person name="Rombauts S."/>
            <person name="Rushton P."/>
            <person name="Sanderfoot A."/>
            <person name="Schween G."/>
            <person name="Shiu S.-H."/>
            <person name="Stueber K."/>
            <person name="Theodoulou F.L."/>
            <person name="Tu H."/>
            <person name="Van de Peer Y."/>
            <person name="Verrier P.J."/>
            <person name="Waters E."/>
            <person name="Wood A."/>
            <person name="Yang L."/>
            <person name="Cove D."/>
            <person name="Cuming A."/>
            <person name="Hasebe M."/>
            <person name="Lucas S."/>
            <person name="Mishler D.B."/>
            <person name="Reski R."/>
            <person name="Grigoriev I."/>
            <person name="Quatrano R.S."/>
            <person name="Boore J.L."/>
        </authorList>
    </citation>
    <scope>NUCLEOTIDE SEQUENCE [LARGE SCALE GENOMIC DNA]</scope>
    <source>
        <strain evidence="2 3">cv. Gransden 2004</strain>
    </source>
</reference>
<dbReference type="InParanoid" id="A0A2K1L2W4"/>
<protein>
    <submittedName>
        <fullName evidence="1 2">Uncharacterized protein</fullName>
    </submittedName>
</protein>
<sequence>MKWFLLHDTITKLRRDSAILCSSLSTLGKPACASYGQRYGVIHSELCKCLVLTQLSARVSSLPTLLLINRGKLLLFQRNLHVIPSHVHPVSI</sequence>
<name>A0A2K1L2W4_PHYPA</name>
<reference evidence="2" key="3">
    <citation type="submission" date="2020-12" db="UniProtKB">
        <authorList>
            <consortium name="EnsemblPlants"/>
        </authorList>
    </citation>
    <scope>IDENTIFICATION</scope>
</reference>
<accession>A0A2K1L2W4</accession>
<keyword evidence="3" id="KW-1185">Reference proteome</keyword>
<organism evidence="1">
    <name type="scientific">Physcomitrium patens</name>
    <name type="common">Spreading-leaved earth moss</name>
    <name type="synonym">Physcomitrella patens</name>
    <dbReference type="NCBI Taxonomy" id="3218"/>
    <lineage>
        <taxon>Eukaryota</taxon>
        <taxon>Viridiplantae</taxon>
        <taxon>Streptophyta</taxon>
        <taxon>Embryophyta</taxon>
        <taxon>Bryophyta</taxon>
        <taxon>Bryophytina</taxon>
        <taxon>Bryopsida</taxon>
        <taxon>Funariidae</taxon>
        <taxon>Funariales</taxon>
        <taxon>Funariaceae</taxon>
        <taxon>Physcomitrium</taxon>
    </lineage>
</organism>
<dbReference type="Proteomes" id="UP000006727">
    <property type="component" value="Chromosome 2"/>
</dbReference>
<reference evidence="1 3" key="2">
    <citation type="journal article" date="2018" name="Plant J.">
        <title>The Physcomitrella patens chromosome-scale assembly reveals moss genome structure and evolution.</title>
        <authorList>
            <person name="Lang D."/>
            <person name="Ullrich K.K."/>
            <person name="Murat F."/>
            <person name="Fuchs J."/>
            <person name="Jenkins J."/>
            <person name="Haas F.B."/>
            <person name="Piednoel M."/>
            <person name="Gundlach H."/>
            <person name="Van Bel M."/>
            <person name="Meyberg R."/>
            <person name="Vives C."/>
            <person name="Morata J."/>
            <person name="Symeonidi A."/>
            <person name="Hiss M."/>
            <person name="Muchero W."/>
            <person name="Kamisugi Y."/>
            <person name="Saleh O."/>
            <person name="Blanc G."/>
            <person name="Decker E.L."/>
            <person name="van Gessel N."/>
            <person name="Grimwood J."/>
            <person name="Hayes R.D."/>
            <person name="Graham S.W."/>
            <person name="Gunter L.E."/>
            <person name="McDaniel S.F."/>
            <person name="Hoernstein S.N.W."/>
            <person name="Larsson A."/>
            <person name="Li F.W."/>
            <person name="Perroud P.F."/>
            <person name="Phillips J."/>
            <person name="Ranjan P."/>
            <person name="Rokshar D.S."/>
            <person name="Rothfels C.J."/>
            <person name="Schneider L."/>
            <person name="Shu S."/>
            <person name="Stevenson D.W."/>
            <person name="Thummler F."/>
            <person name="Tillich M."/>
            <person name="Villarreal Aguilar J.C."/>
            <person name="Widiez T."/>
            <person name="Wong G.K."/>
            <person name="Wymore A."/>
            <person name="Zhang Y."/>
            <person name="Zimmer A.D."/>
            <person name="Quatrano R.S."/>
            <person name="Mayer K.F.X."/>
            <person name="Goodstein D."/>
            <person name="Casacuberta J.M."/>
            <person name="Vandepoele K."/>
            <person name="Reski R."/>
            <person name="Cuming A.C."/>
            <person name="Tuskan G.A."/>
            <person name="Maumus F."/>
            <person name="Salse J."/>
            <person name="Schmutz J."/>
            <person name="Rensing S.A."/>
        </authorList>
    </citation>
    <scope>NUCLEOTIDE SEQUENCE [LARGE SCALE GENOMIC DNA]</scope>
    <source>
        <strain evidence="2 3">cv. Gransden 2004</strain>
    </source>
</reference>
<dbReference type="EnsemblPlants" id="Pp3c2_24761V3.1">
    <property type="protein sequence ID" value="PAC:32933369.CDS.1"/>
    <property type="gene ID" value="Pp3c2_24761"/>
</dbReference>
<evidence type="ECO:0000313" key="2">
    <source>
        <dbReference type="EnsemblPlants" id="PAC:32933369.CDS.1"/>
    </source>
</evidence>